<keyword evidence="4" id="KW-1185">Reference proteome</keyword>
<dbReference type="RefSeq" id="WP_188941196.1">
    <property type="nucleotide sequence ID" value="NZ_BMNA01000003.1"/>
</dbReference>
<dbReference type="InterPro" id="IPR044151">
    <property type="entry name" value="ALDH_KGSADH"/>
</dbReference>
<dbReference type="InterPro" id="IPR016163">
    <property type="entry name" value="Ald_DH_C"/>
</dbReference>
<dbReference type="InterPro" id="IPR015590">
    <property type="entry name" value="Aldehyde_DH_dom"/>
</dbReference>
<organism evidence="3 4">
    <name type="scientific">Nakamurella endophytica</name>
    <dbReference type="NCBI Taxonomy" id="1748367"/>
    <lineage>
        <taxon>Bacteria</taxon>
        <taxon>Bacillati</taxon>
        <taxon>Actinomycetota</taxon>
        <taxon>Actinomycetes</taxon>
        <taxon>Nakamurellales</taxon>
        <taxon>Nakamurellaceae</taxon>
        <taxon>Nakamurella</taxon>
    </lineage>
</organism>
<evidence type="ECO:0000313" key="4">
    <source>
        <dbReference type="Proteomes" id="UP000655208"/>
    </source>
</evidence>
<accession>A0A917WE28</accession>
<dbReference type="PANTHER" id="PTHR43353:SF3">
    <property type="entry name" value="ALDEHYDE DEHYDROGENASE-RELATED"/>
    <property type="match status" value="1"/>
</dbReference>
<proteinExistence type="predicted"/>
<reference evidence="3" key="2">
    <citation type="submission" date="2020-09" db="EMBL/GenBank/DDBJ databases">
        <authorList>
            <person name="Sun Q."/>
            <person name="Zhou Y."/>
        </authorList>
    </citation>
    <scope>NUCLEOTIDE SEQUENCE</scope>
    <source>
        <strain evidence="3">CGMCC 4.7308</strain>
    </source>
</reference>
<dbReference type="Pfam" id="PF00171">
    <property type="entry name" value="Aldedh"/>
    <property type="match status" value="1"/>
</dbReference>
<comment type="caution">
    <text evidence="3">The sequence shown here is derived from an EMBL/GenBank/DDBJ whole genome shotgun (WGS) entry which is preliminary data.</text>
</comment>
<dbReference type="EMBL" id="BMNA01000003">
    <property type="protein sequence ID" value="GGL98711.1"/>
    <property type="molecule type" value="Genomic_DNA"/>
</dbReference>
<keyword evidence="1" id="KW-0560">Oxidoreductase</keyword>
<name>A0A917WE28_9ACTN</name>
<evidence type="ECO:0000313" key="3">
    <source>
        <dbReference type="EMBL" id="GGL98711.1"/>
    </source>
</evidence>
<evidence type="ECO:0000259" key="2">
    <source>
        <dbReference type="Pfam" id="PF00171"/>
    </source>
</evidence>
<feature type="domain" description="Aldehyde dehydrogenase" evidence="2">
    <location>
        <begin position="9"/>
        <end position="437"/>
    </location>
</feature>
<dbReference type="Gene3D" id="3.40.309.10">
    <property type="entry name" value="Aldehyde Dehydrogenase, Chain A, domain 2"/>
    <property type="match status" value="1"/>
</dbReference>
<dbReference type="CDD" id="cd07129">
    <property type="entry name" value="ALDH_KGSADH"/>
    <property type="match status" value="1"/>
</dbReference>
<dbReference type="InterPro" id="IPR016161">
    <property type="entry name" value="Ald_DH/histidinol_DH"/>
</dbReference>
<dbReference type="GO" id="GO:0016620">
    <property type="term" value="F:oxidoreductase activity, acting on the aldehyde or oxo group of donors, NAD or NADP as acceptor"/>
    <property type="evidence" value="ECO:0007669"/>
    <property type="project" value="InterPro"/>
</dbReference>
<protein>
    <submittedName>
        <fullName evidence="3">Aldehyde dehydrogenase</fullName>
    </submittedName>
</protein>
<evidence type="ECO:0000256" key="1">
    <source>
        <dbReference type="ARBA" id="ARBA00023002"/>
    </source>
</evidence>
<sequence length="500" mass="51139">MTAVVEQVVRAVDPRTGQEIGDPVAVSTPEQVDAAVRAAADAGDRWAGTPAGDRAAVLEAVAAALDAARDQLVELADRETALGAARLGGEVARTTGQLRMFAGLLREGAFLDAVVTPADPVTGTPDLRRIRIPIGVVGVWAASNFPFAFSVAGGDTASALAAGCGVVVKTHEAHPATSVASADVVRRALAAAGAPEDLLCVVHGRDAGLELIDHPLLRAGGFTGSQQGGRALADRAAARPDPIPFHGELGSVNPVFVTRAAAQARAGEIADGYVASLTLGAGQFCTNPGVLVVPDDDALLSALADAVARSAGVPMLTPRMARTYAETVRARGGLTAVATGRPGAGPQAPAPVAWTVTVDRYLSEPSLGEEVFGPAGLVVTYRDDADLAAVARGMAGALTATVHAEPGDRELVAGLVPTLQRRAGRLIYNGWPTGVAVAWAQQHGGPWPATTAPHWTSVGGRAIDRWLVPVAFQGFPDHLLPVELAQDNPLGVPRTVQPGS</sequence>
<reference evidence="3" key="1">
    <citation type="journal article" date="2014" name="Int. J. Syst. Evol. Microbiol.">
        <title>Complete genome sequence of Corynebacterium casei LMG S-19264T (=DSM 44701T), isolated from a smear-ripened cheese.</title>
        <authorList>
            <consortium name="US DOE Joint Genome Institute (JGI-PGF)"/>
            <person name="Walter F."/>
            <person name="Albersmeier A."/>
            <person name="Kalinowski J."/>
            <person name="Ruckert C."/>
        </authorList>
    </citation>
    <scope>NUCLEOTIDE SEQUENCE</scope>
    <source>
        <strain evidence="3">CGMCC 4.7308</strain>
    </source>
</reference>
<dbReference type="SUPFAM" id="SSF53720">
    <property type="entry name" value="ALDH-like"/>
    <property type="match status" value="1"/>
</dbReference>
<dbReference type="Gene3D" id="3.40.605.10">
    <property type="entry name" value="Aldehyde Dehydrogenase, Chain A, domain 1"/>
    <property type="match status" value="1"/>
</dbReference>
<dbReference type="AlphaFoldDB" id="A0A917WE28"/>
<dbReference type="Proteomes" id="UP000655208">
    <property type="component" value="Unassembled WGS sequence"/>
</dbReference>
<gene>
    <name evidence="3" type="ORF">GCM10011594_18250</name>
</gene>
<dbReference type="InterPro" id="IPR050740">
    <property type="entry name" value="Aldehyde_DH_Superfamily"/>
</dbReference>
<dbReference type="PANTHER" id="PTHR43353">
    <property type="entry name" value="SUCCINATE-SEMIALDEHYDE DEHYDROGENASE, MITOCHONDRIAL"/>
    <property type="match status" value="1"/>
</dbReference>
<dbReference type="InterPro" id="IPR016162">
    <property type="entry name" value="Ald_DH_N"/>
</dbReference>